<accession>A0A7W8ZVK5</accession>
<dbReference type="AlphaFoldDB" id="A0A7W8ZVK5"/>
<evidence type="ECO:0000313" key="1">
    <source>
        <dbReference type="EMBL" id="MBB5640715.1"/>
    </source>
</evidence>
<comment type="caution">
    <text evidence="1">The sequence shown here is derived from an EMBL/GenBank/DDBJ whole genome shotgun (WGS) entry which is preliminary data.</text>
</comment>
<dbReference type="Pfam" id="PF03682">
    <property type="entry name" value="UPF0158"/>
    <property type="match status" value="1"/>
</dbReference>
<name>A0A7W8ZVK5_9MICO</name>
<reference evidence="1 2" key="1">
    <citation type="submission" date="2020-08" db="EMBL/GenBank/DDBJ databases">
        <title>Sequencing the genomes of 1000 actinobacteria strains.</title>
        <authorList>
            <person name="Klenk H.-P."/>
        </authorList>
    </citation>
    <scope>NUCLEOTIDE SEQUENCE [LARGE SCALE GENOMIC DNA]</scope>
    <source>
        <strain evidence="1 2">DSM 21065</strain>
    </source>
</reference>
<dbReference type="RefSeq" id="WP_183323299.1">
    <property type="nucleotide sequence ID" value="NZ_JACHBQ010000001.1"/>
</dbReference>
<organism evidence="1 2">
    <name type="scientific">Cryobacterium roopkundense</name>
    <dbReference type="NCBI Taxonomy" id="1001240"/>
    <lineage>
        <taxon>Bacteria</taxon>
        <taxon>Bacillati</taxon>
        <taxon>Actinomycetota</taxon>
        <taxon>Actinomycetes</taxon>
        <taxon>Micrococcales</taxon>
        <taxon>Microbacteriaceae</taxon>
        <taxon>Cryobacterium</taxon>
    </lineage>
</organism>
<sequence>MAEIDLETVTIAMSNGEGGYYDEVNNEVFIVIDGDVITGEDDEVDLDEVDWIGIEPDDSRVKFLDMLDFANSVTDDLLSDRLLRALEGRGVFRRFRDTVFEQDPDIGRVWHSFQDARTETRAIEWLVENDICDATEATQAIQARAAIEARALQAAALWPQVT</sequence>
<proteinExistence type="predicted"/>
<protein>
    <submittedName>
        <fullName evidence="1">Uncharacterized protein</fullName>
    </submittedName>
</protein>
<dbReference type="InterPro" id="IPR005361">
    <property type="entry name" value="UPF0158"/>
</dbReference>
<dbReference type="EMBL" id="JACHBQ010000001">
    <property type="protein sequence ID" value="MBB5640715.1"/>
    <property type="molecule type" value="Genomic_DNA"/>
</dbReference>
<evidence type="ECO:0000313" key="2">
    <source>
        <dbReference type="Proteomes" id="UP000561726"/>
    </source>
</evidence>
<dbReference type="Proteomes" id="UP000561726">
    <property type="component" value="Unassembled WGS sequence"/>
</dbReference>
<gene>
    <name evidence="1" type="ORF">BJ997_001263</name>
</gene>